<dbReference type="Proteomes" id="UP000301751">
    <property type="component" value="Unassembled WGS sequence"/>
</dbReference>
<dbReference type="AlphaFoldDB" id="A0A480AJ76"/>
<reference evidence="2" key="1">
    <citation type="submission" date="2019-03" db="EMBL/GenBank/DDBJ databases">
        <title>Aquabacterium pictum sp.nov., the first bacteriochlorophyll a-containing freshwater bacterium in the genus Aquabacterium of the class Betaproteobacteria.</title>
        <authorList>
            <person name="Hirose S."/>
            <person name="Tank M."/>
            <person name="Hara E."/>
            <person name="Tamaki H."/>
            <person name="Takaichi S."/>
            <person name="Haruta S."/>
            <person name="Hanada S."/>
        </authorList>
    </citation>
    <scope>NUCLEOTIDE SEQUENCE [LARGE SCALE GENOMIC DNA]</scope>
    <source>
        <strain evidence="2">W35</strain>
    </source>
</reference>
<keyword evidence="2" id="KW-1185">Reference proteome</keyword>
<proteinExistence type="predicted"/>
<name>A0A480AJ76_9BURK</name>
<dbReference type="EMBL" id="BJCL01000001">
    <property type="protein sequence ID" value="GCL61513.1"/>
    <property type="molecule type" value="Genomic_DNA"/>
</dbReference>
<evidence type="ECO:0000313" key="2">
    <source>
        <dbReference type="Proteomes" id="UP000301751"/>
    </source>
</evidence>
<evidence type="ECO:0000313" key="1">
    <source>
        <dbReference type="EMBL" id="GCL61513.1"/>
    </source>
</evidence>
<comment type="caution">
    <text evidence="1">The sequence shown here is derived from an EMBL/GenBank/DDBJ whole genome shotgun (WGS) entry which is preliminary data.</text>
</comment>
<gene>
    <name evidence="1" type="ORF">AQPW35_05940</name>
</gene>
<organism evidence="1 2">
    <name type="scientific">Pseudaquabacterium pictum</name>
    <dbReference type="NCBI Taxonomy" id="2315236"/>
    <lineage>
        <taxon>Bacteria</taxon>
        <taxon>Pseudomonadati</taxon>
        <taxon>Pseudomonadota</taxon>
        <taxon>Betaproteobacteria</taxon>
        <taxon>Burkholderiales</taxon>
        <taxon>Sphaerotilaceae</taxon>
        <taxon>Pseudaquabacterium</taxon>
    </lineage>
</organism>
<accession>A0A480AJ76</accession>
<sequence length="114" mass="11672">MVDLHQQAPQVGRITLVLDCSDLQRAIGEALRELLPALDAFEPLSEEAGGKLARTLADGMVSKLRYGGDGTAGGAGKLVVVFDVGGVSELCASALKTLEADGLLVRRAAGVAGL</sequence>
<protein>
    <submittedName>
        <fullName evidence="1">Uncharacterized protein</fullName>
    </submittedName>
</protein>